<dbReference type="EMBL" id="AZFY01000087">
    <property type="protein sequence ID" value="KRM08180.1"/>
    <property type="molecule type" value="Genomic_DNA"/>
</dbReference>
<gene>
    <name evidence="3" type="ORF">FD41_GL000249</name>
</gene>
<dbReference type="Proteomes" id="UP000051966">
    <property type="component" value="Unassembled WGS sequence"/>
</dbReference>
<dbReference type="AlphaFoldDB" id="A0A0R1VXE7"/>
<accession>A0A0R1VXE7</accession>
<name>A0A0R1VXE7_9LACO</name>
<dbReference type="Pfam" id="PF07282">
    <property type="entry name" value="Cas12f1-like_TNB"/>
    <property type="match status" value="1"/>
</dbReference>
<dbReference type="InterPro" id="IPR010095">
    <property type="entry name" value="Cas12f1-like_TNB"/>
</dbReference>
<proteinExistence type="predicted"/>
<keyword evidence="1" id="KW-0238">DNA-binding</keyword>
<dbReference type="GO" id="GO:0003677">
    <property type="term" value="F:DNA binding"/>
    <property type="evidence" value="ECO:0007669"/>
    <property type="project" value="UniProtKB-KW"/>
</dbReference>
<evidence type="ECO:0000313" key="4">
    <source>
        <dbReference type="Proteomes" id="UP000051966"/>
    </source>
</evidence>
<reference evidence="3 4" key="1">
    <citation type="journal article" date="2015" name="Genome Announc.">
        <title>Expanding the biotechnology potential of lactobacilli through comparative genomics of 213 strains and associated genera.</title>
        <authorList>
            <person name="Sun Z."/>
            <person name="Harris H.M."/>
            <person name="McCann A."/>
            <person name="Guo C."/>
            <person name="Argimon S."/>
            <person name="Zhang W."/>
            <person name="Yang X."/>
            <person name="Jeffery I.B."/>
            <person name="Cooney J.C."/>
            <person name="Kagawa T.F."/>
            <person name="Liu W."/>
            <person name="Song Y."/>
            <person name="Salvetti E."/>
            <person name="Wrobel A."/>
            <person name="Rasinkangas P."/>
            <person name="Parkhill J."/>
            <person name="Rea M.C."/>
            <person name="O'Sullivan O."/>
            <person name="Ritari J."/>
            <person name="Douillard F.P."/>
            <person name="Paul Ross R."/>
            <person name="Yang R."/>
            <person name="Briner A.E."/>
            <person name="Felis G.E."/>
            <person name="de Vos W.M."/>
            <person name="Barrangou R."/>
            <person name="Klaenhammer T.R."/>
            <person name="Caufield P.W."/>
            <person name="Cui Y."/>
            <person name="Zhang H."/>
            <person name="O'Toole P.W."/>
        </authorList>
    </citation>
    <scope>NUCLEOTIDE SEQUENCE [LARGE SCALE GENOMIC DNA]</scope>
    <source>
        <strain evidence="3 4">DSM 18382</strain>
    </source>
</reference>
<comment type="caution">
    <text evidence="3">The sequence shown here is derived from an EMBL/GenBank/DDBJ whole genome shotgun (WGS) entry which is preliminary data.</text>
</comment>
<evidence type="ECO:0000256" key="1">
    <source>
        <dbReference type="ARBA" id="ARBA00023125"/>
    </source>
</evidence>
<evidence type="ECO:0000313" key="3">
    <source>
        <dbReference type="EMBL" id="KRM08180.1"/>
    </source>
</evidence>
<feature type="domain" description="Cas12f1-like TNB" evidence="2">
    <location>
        <begin position="2"/>
        <end position="47"/>
    </location>
</feature>
<keyword evidence="4" id="KW-1185">Reference proteome</keyword>
<sequence length="56" mass="6035">MVSANNTSRICSACGHNGGAKLLAIREWTCQKCQTHHDRDINAAVNILKRGLKATG</sequence>
<dbReference type="PATRIC" id="fig|1423743.5.peg.263"/>
<organism evidence="3 4">
    <name type="scientific">Lentilactobacillus farraginis DSM 18382 = JCM 14108</name>
    <dbReference type="NCBI Taxonomy" id="1423743"/>
    <lineage>
        <taxon>Bacteria</taxon>
        <taxon>Bacillati</taxon>
        <taxon>Bacillota</taxon>
        <taxon>Bacilli</taxon>
        <taxon>Lactobacillales</taxon>
        <taxon>Lactobacillaceae</taxon>
        <taxon>Lentilactobacillus</taxon>
    </lineage>
</organism>
<protein>
    <recommendedName>
        <fullName evidence="2">Cas12f1-like TNB domain-containing protein</fullName>
    </recommendedName>
</protein>
<evidence type="ECO:0000259" key="2">
    <source>
        <dbReference type="Pfam" id="PF07282"/>
    </source>
</evidence>